<dbReference type="RefSeq" id="WP_110681683.1">
    <property type="nucleotide sequence ID" value="NZ_QJRX01000003.1"/>
</dbReference>
<keyword evidence="1" id="KW-0472">Membrane</keyword>
<feature type="transmembrane region" description="Helical" evidence="1">
    <location>
        <begin position="99"/>
        <end position="119"/>
    </location>
</feature>
<sequence length="146" mass="17001">MEVDWNSAFWWLMGVAVTWIVFILQGRKKKAIRQRLRELDLHLEYVNRLKGSQEYLFGIAFFALFMVLFFISVGLMLPALGEYLLSILPFPLIAKLCNALSMMSFMLATIVAFTEALAFRDFSNIERTQQRIEKKRAKLQEDLNNA</sequence>
<organism evidence="2 3">
    <name type="scientific">Aquipseudomonas alcaligenes</name>
    <name type="common">Pseudomonas alcaligenes</name>
    <dbReference type="NCBI Taxonomy" id="43263"/>
    <lineage>
        <taxon>Bacteria</taxon>
        <taxon>Pseudomonadati</taxon>
        <taxon>Pseudomonadota</taxon>
        <taxon>Gammaproteobacteria</taxon>
        <taxon>Pseudomonadales</taxon>
        <taxon>Pseudomonadaceae</taxon>
        <taxon>Aquipseudomonas</taxon>
    </lineage>
</organism>
<protein>
    <submittedName>
        <fullName evidence="2">Uncharacterized protein</fullName>
    </submittedName>
</protein>
<reference evidence="2 3" key="1">
    <citation type="submission" date="2018-06" db="EMBL/GenBank/DDBJ databases">
        <title>Pseudomonas diversity within urban Lake Michigan freshwaters.</title>
        <authorList>
            <person name="Batrich M."/>
            <person name="Hatzopoulos T."/>
            <person name="Putonti C."/>
        </authorList>
    </citation>
    <scope>NUCLEOTIDE SEQUENCE [LARGE SCALE GENOMIC DNA]</scope>
    <source>
        <strain evidence="2 3">MB-090714</strain>
    </source>
</reference>
<dbReference type="Proteomes" id="UP000248146">
    <property type="component" value="Unassembled WGS sequence"/>
</dbReference>
<feature type="transmembrane region" description="Helical" evidence="1">
    <location>
        <begin position="55"/>
        <end position="79"/>
    </location>
</feature>
<comment type="caution">
    <text evidence="2">The sequence shown here is derived from an EMBL/GenBank/DDBJ whole genome shotgun (WGS) entry which is preliminary data.</text>
</comment>
<name>A0A2V4KZW5_AQUAC</name>
<dbReference type="AlphaFoldDB" id="A0A2V4KZW5"/>
<keyword evidence="1" id="KW-0812">Transmembrane</keyword>
<proteinExistence type="predicted"/>
<feature type="transmembrane region" description="Helical" evidence="1">
    <location>
        <begin position="6"/>
        <end position="24"/>
    </location>
</feature>
<accession>A0A2V4KZW5</accession>
<evidence type="ECO:0000313" key="3">
    <source>
        <dbReference type="Proteomes" id="UP000248146"/>
    </source>
</evidence>
<keyword evidence="1" id="KW-1133">Transmembrane helix</keyword>
<gene>
    <name evidence="2" type="ORF">DMO17_06495</name>
</gene>
<evidence type="ECO:0000256" key="1">
    <source>
        <dbReference type="SAM" id="Phobius"/>
    </source>
</evidence>
<dbReference type="EMBL" id="QJRX01000003">
    <property type="protein sequence ID" value="PYC27385.1"/>
    <property type="molecule type" value="Genomic_DNA"/>
</dbReference>
<evidence type="ECO:0000313" key="2">
    <source>
        <dbReference type="EMBL" id="PYC27385.1"/>
    </source>
</evidence>